<accession>A0A1E5RZS4</accession>
<keyword evidence="3" id="KW-0808">Transferase</keyword>
<dbReference type="EMBL" id="LPNM01000001">
    <property type="protein sequence ID" value="OEJ92467.1"/>
    <property type="molecule type" value="Genomic_DNA"/>
</dbReference>
<dbReference type="PRINTS" id="PR00894">
    <property type="entry name" value="YEASTMRS6P"/>
</dbReference>
<proteinExistence type="inferred from homology"/>
<dbReference type="OrthoDB" id="1923006at2759"/>
<dbReference type="GO" id="GO:0016740">
    <property type="term" value="F:transferase activity"/>
    <property type="evidence" value="ECO:0007669"/>
    <property type="project" value="UniProtKB-KW"/>
</dbReference>
<name>A0A1E5RZS4_9ASCO</name>
<dbReference type="GO" id="GO:0005829">
    <property type="term" value="C:cytosol"/>
    <property type="evidence" value="ECO:0007669"/>
    <property type="project" value="TreeGrafter"/>
</dbReference>
<dbReference type="InterPro" id="IPR036188">
    <property type="entry name" value="FAD/NAD-bd_sf"/>
</dbReference>
<evidence type="ECO:0000256" key="2">
    <source>
        <dbReference type="PIRNR" id="PIRNR037514"/>
    </source>
</evidence>
<dbReference type="PIRSF" id="PIRSF037514">
    <property type="entry name" value="Rab_ger_ger_transf_A_fun"/>
    <property type="match status" value="1"/>
</dbReference>
<dbReference type="SUPFAM" id="SSF54373">
    <property type="entry name" value="FAD-linked reductases, C-terminal domain"/>
    <property type="match status" value="1"/>
</dbReference>
<sequence>MADQLDEVDVVIVGTGVAHSVLASALVWQGTSVLHIDCNEYYGDSTPTFSITQLKEWSDKTKNVASGSLYSNLDFEIKEDQFTEYQNYQHKHFSIDLHPKILFAESEMLALLIKSRVHQYTEFLPLSNYYTFCGETERFTKLKTTKNEIFIDENLPLLTKRNLMKFLKIVLNWEQESEKWEHYKDKALIEFLKEKFKLSDMQISEIVYTLGLSFEKNISTETAIERIKKCLASYEVYGPFPTLFSKYGGVGELAQGFCRSAAVGGCTYKLKTRITSYDASCKEITFQDGTKTKFNKKIVYSPMQESCLQNETGLFKGSLFHRLIAVIKKDLSKEWYKAGESAAVLVFPPGVLGETDKKNTNSVQVVLYGSSSELCAKGTSLVYISSIDSQDCLRAALRQFLQSSGASKEDVVLKQTYSQKSLLPFSIPTDYDFESVIESSDQNHVIVTPPPSLEVSYEDGSIGVAKSVYKKLLGQCDDFFAIDLEEEAAEDEESRRYSGV</sequence>
<organism evidence="3 4">
    <name type="scientific">Hanseniaspora osmophila</name>
    <dbReference type="NCBI Taxonomy" id="56408"/>
    <lineage>
        <taxon>Eukaryota</taxon>
        <taxon>Fungi</taxon>
        <taxon>Dikarya</taxon>
        <taxon>Ascomycota</taxon>
        <taxon>Saccharomycotina</taxon>
        <taxon>Saccharomycetes</taxon>
        <taxon>Saccharomycodales</taxon>
        <taxon>Saccharomycodaceae</taxon>
        <taxon>Hanseniaspora</taxon>
    </lineage>
</organism>
<dbReference type="PANTHER" id="PTHR11787:SF4">
    <property type="entry name" value="CHM, RAB ESCORT PROTEIN 1"/>
    <property type="match status" value="1"/>
</dbReference>
<comment type="function">
    <text evidence="2">Substrate-binding subunit (component A) of the Rab geranylgeranyltransferase (GGTase) complex. Binds unprenylated Rab proteins and presents the substrate peptide to the catalytic component B. The component A is thought to be regenerated by transferring its prenylated Rab back to the donor membrane.</text>
</comment>
<evidence type="ECO:0000313" key="4">
    <source>
        <dbReference type="Proteomes" id="UP000095728"/>
    </source>
</evidence>
<dbReference type="InterPro" id="IPR017230">
    <property type="entry name" value="Mrs6"/>
</dbReference>
<protein>
    <recommendedName>
        <fullName evidence="2">Rab proteins geranylgeranyltransferase component A</fullName>
    </recommendedName>
</protein>
<dbReference type="Gene3D" id="3.50.50.60">
    <property type="entry name" value="FAD/NAD(P)-binding domain"/>
    <property type="match status" value="1"/>
</dbReference>
<dbReference type="PANTHER" id="PTHR11787">
    <property type="entry name" value="RAB GDP-DISSOCIATION INHIBITOR"/>
    <property type="match status" value="1"/>
</dbReference>
<gene>
    <name evidence="3" type="ORF">AWRI3579_g237</name>
</gene>
<dbReference type="GO" id="GO:0016192">
    <property type="term" value="P:vesicle-mediated transport"/>
    <property type="evidence" value="ECO:0007669"/>
    <property type="project" value="TreeGrafter"/>
</dbReference>
<comment type="caution">
    <text evidence="3">The sequence shown here is derived from an EMBL/GenBank/DDBJ whole genome shotgun (WGS) entry which is preliminary data.</text>
</comment>
<evidence type="ECO:0000256" key="1">
    <source>
        <dbReference type="ARBA" id="ARBA00005593"/>
    </source>
</evidence>
<dbReference type="GO" id="GO:0007264">
    <property type="term" value="P:small GTPase-mediated signal transduction"/>
    <property type="evidence" value="ECO:0007669"/>
    <property type="project" value="UniProtKB-UniRule"/>
</dbReference>
<evidence type="ECO:0000313" key="3">
    <source>
        <dbReference type="EMBL" id="OEJ92467.1"/>
    </source>
</evidence>
<dbReference type="STRING" id="56408.A0A1E5RZS4"/>
<dbReference type="GO" id="GO:0005092">
    <property type="term" value="F:GDP-dissociation inhibitor activity"/>
    <property type="evidence" value="ECO:0007669"/>
    <property type="project" value="UniProtKB-UniRule"/>
</dbReference>
<dbReference type="AlphaFoldDB" id="A0A1E5RZS4"/>
<dbReference type="Proteomes" id="UP000095728">
    <property type="component" value="Unassembled WGS sequence"/>
</dbReference>
<dbReference type="SUPFAM" id="SSF51905">
    <property type="entry name" value="FAD/NAD(P)-binding domain"/>
    <property type="match status" value="1"/>
</dbReference>
<dbReference type="GO" id="GO:0005634">
    <property type="term" value="C:nucleus"/>
    <property type="evidence" value="ECO:0007669"/>
    <property type="project" value="TreeGrafter"/>
</dbReference>
<dbReference type="InParanoid" id="A0A1E5RZS4"/>
<dbReference type="Gene3D" id="1.10.405.10">
    <property type="entry name" value="Guanine Nucleotide Dissociation Inhibitor, domain 1"/>
    <property type="match status" value="1"/>
</dbReference>
<comment type="similarity">
    <text evidence="1 2">Belongs to the Rab GDI family.</text>
</comment>
<dbReference type="Pfam" id="PF00996">
    <property type="entry name" value="GDI"/>
    <property type="match status" value="1"/>
</dbReference>
<dbReference type="GO" id="GO:0005968">
    <property type="term" value="C:Rab-protein geranylgeranyltransferase complex"/>
    <property type="evidence" value="ECO:0007669"/>
    <property type="project" value="TreeGrafter"/>
</dbReference>
<reference evidence="4" key="1">
    <citation type="journal article" date="2016" name="Genome Announc.">
        <title>Genome sequences of three species of Hanseniaspora isolated from spontaneous wine fermentations.</title>
        <authorList>
            <person name="Sternes P.R."/>
            <person name="Lee D."/>
            <person name="Kutyna D.R."/>
            <person name="Borneman A.R."/>
        </authorList>
    </citation>
    <scope>NUCLEOTIDE SEQUENCE [LARGE SCALE GENOMIC DNA]</scope>
    <source>
        <strain evidence="4">AWRI3579</strain>
    </source>
</reference>
<dbReference type="InterPro" id="IPR018203">
    <property type="entry name" value="GDP_dissociation_inhibitor"/>
</dbReference>
<dbReference type="Gene3D" id="3.30.519.10">
    <property type="entry name" value="Guanine Nucleotide Dissociation Inhibitor, domain 2"/>
    <property type="match status" value="1"/>
</dbReference>
<dbReference type="FunCoup" id="A0A1E5RZS4">
    <property type="interactions" value="211"/>
</dbReference>
<dbReference type="PRINTS" id="PR00891">
    <property type="entry name" value="RABGDIREP"/>
</dbReference>
<keyword evidence="4" id="KW-1185">Reference proteome</keyword>